<dbReference type="RefSeq" id="WP_121956232.1">
    <property type="nucleotide sequence ID" value="NZ_CP072231.1"/>
</dbReference>
<dbReference type="EMBL" id="WKNE01000004">
    <property type="protein sequence ID" value="MRZ54619.1"/>
    <property type="molecule type" value="Genomic_DNA"/>
</dbReference>
<keyword evidence="1" id="KW-0812">Transmembrane</keyword>
<sequence>MDKLKNFIDANRDAFEEDEMLPEGHFERFEQKLPKPRKNRAALYSLSAFAIAASIALLLLFRLPGGTGLPEPAQKTTAQTCETQEEIEELRLYYNMQMNDVLAQMKKLYKQDRTPGAEELLQESKRILTDNYMFEETILPTLPCSNDGLFAMTQHYSNSLEGLTLMLKQMEQVTITRNSNNN</sequence>
<evidence type="ECO:0000313" key="3">
    <source>
        <dbReference type="Proteomes" id="UP000432516"/>
    </source>
</evidence>
<reference evidence="2 3" key="1">
    <citation type="journal article" date="2019" name="Nat. Med.">
        <title>A library of human gut bacterial isolates paired with longitudinal multiomics data enables mechanistic microbiome research.</title>
        <authorList>
            <person name="Poyet M."/>
            <person name="Groussin M."/>
            <person name="Gibbons S.M."/>
            <person name="Avila-Pacheco J."/>
            <person name="Jiang X."/>
            <person name="Kearney S.M."/>
            <person name="Perrotta A.R."/>
            <person name="Berdy B."/>
            <person name="Zhao S."/>
            <person name="Lieberman T.D."/>
            <person name="Swanson P.K."/>
            <person name="Smith M."/>
            <person name="Roesemann S."/>
            <person name="Alexander J.E."/>
            <person name="Rich S.A."/>
            <person name="Livny J."/>
            <person name="Vlamakis H."/>
            <person name="Clish C."/>
            <person name="Bullock K."/>
            <person name="Deik A."/>
            <person name="Scott J."/>
            <person name="Pierce K.A."/>
            <person name="Xavier R.J."/>
            <person name="Alm E.J."/>
        </authorList>
    </citation>
    <scope>NUCLEOTIDE SEQUENCE [LARGE SCALE GENOMIC DNA]</scope>
    <source>
        <strain evidence="2 3">BIOML-A2</strain>
    </source>
</reference>
<proteinExistence type="predicted"/>
<feature type="transmembrane region" description="Helical" evidence="1">
    <location>
        <begin position="41"/>
        <end position="61"/>
    </location>
</feature>
<comment type="caution">
    <text evidence="2">The sequence shown here is derived from an EMBL/GenBank/DDBJ whole genome shotgun (WGS) entry which is preliminary data.</text>
</comment>
<evidence type="ECO:0000313" key="2">
    <source>
        <dbReference type="EMBL" id="MRZ54619.1"/>
    </source>
</evidence>
<dbReference type="AlphaFoldDB" id="A0A6I2NKD7"/>
<organism evidence="2 3">
    <name type="scientific">Parabacteroides distasonis</name>
    <dbReference type="NCBI Taxonomy" id="823"/>
    <lineage>
        <taxon>Bacteria</taxon>
        <taxon>Pseudomonadati</taxon>
        <taxon>Bacteroidota</taxon>
        <taxon>Bacteroidia</taxon>
        <taxon>Bacteroidales</taxon>
        <taxon>Tannerellaceae</taxon>
        <taxon>Parabacteroides</taxon>
    </lineage>
</organism>
<gene>
    <name evidence="2" type="ORF">GKD68_07615</name>
</gene>
<dbReference type="Proteomes" id="UP000432516">
    <property type="component" value="Unassembled WGS sequence"/>
</dbReference>
<evidence type="ECO:0000256" key="1">
    <source>
        <dbReference type="SAM" id="Phobius"/>
    </source>
</evidence>
<keyword evidence="1" id="KW-1133">Transmembrane helix</keyword>
<keyword evidence="1" id="KW-0472">Membrane</keyword>
<name>A0A6I2NKD7_PARDI</name>
<accession>A0A6I2NKD7</accession>
<protein>
    <submittedName>
        <fullName evidence="2">Uncharacterized protein</fullName>
    </submittedName>
</protein>